<reference evidence="8 9" key="1">
    <citation type="submission" date="2024-06" db="EMBL/GenBank/DDBJ databases">
        <title>Chitinophaga defluvii sp. nov., isolated from municipal sewage.</title>
        <authorList>
            <person name="Zhang L."/>
        </authorList>
    </citation>
    <scope>NUCLEOTIDE SEQUENCE [LARGE SCALE GENOMIC DNA]</scope>
    <source>
        <strain evidence="8 9">H8</strain>
    </source>
</reference>
<sequence>MQNPRLASRYAKSLVDLVVEKDQLEVVQQDMLFLQRLLKSNPDVAALLRSPIIKADKKQKILLAILEGKISTVTVGFINLLVAKGRESNLQEIAVAFTKQYDLLKHISKVKITTAAPLDPATLNSIKEKVASEITDTVELEAAVNEALIGGFVLEAGDKLFDASILRDLQDIKKQFNENIYVSDIR</sequence>
<evidence type="ECO:0000256" key="2">
    <source>
        <dbReference type="ARBA" id="ARBA00022448"/>
    </source>
</evidence>
<dbReference type="InterPro" id="IPR026015">
    <property type="entry name" value="ATP_synth_OSCP/delta_N_sf"/>
</dbReference>
<gene>
    <name evidence="7 8" type="primary">atpH</name>
    <name evidence="8" type="ORF">ABR189_14385</name>
</gene>
<comment type="subcellular location">
    <subcellularLocation>
        <location evidence="7">Cell membrane</location>
        <topology evidence="7">Peripheral membrane protein</topology>
    </subcellularLocation>
    <subcellularLocation>
        <location evidence="1">Membrane</location>
    </subcellularLocation>
</comment>
<protein>
    <recommendedName>
        <fullName evidence="7">ATP synthase subunit delta</fullName>
    </recommendedName>
    <alternativeName>
        <fullName evidence="7">ATP synthase F(1) sector subunit delta</fullName>
    </alternativeName>
    <alternativeName>
        <fullName evidence="7">F-type ATPase subunit delta</fullName>
        <shortName evidence="7">F-ATPase subunit delta</shortName>
    </alternativeName>
</protein>
<evidence type="ECO:0000313" key="8">
    <source>
        <dbReference type="EMBL" id="MET6998568.1"/>
    </source>
</evidence>
<comment type="caution">
    <text evidence="8">The sequence shown here is derived from an EMBL/GenBank/DDBJ whole genome shotgun (WGS) entry which is preliminary data.</text>
</comment>
<dbReference type="InterPro" id="IPR020781">
    <property type="entry name" value="ATPase_OSCP/d_CS"/>
</dbReference>
<dbReference type="InterPro" id="IPR000711">
    <property type="entry name" value="ATPase_OSCP/dsu"/>
</dbReference>
<comment type="function">
    <text evidence="7">This protein is part of the stalk that links CF(0) to CF(1). It either transmits conformational changes from CF(0) to CF(1) or is implicated in proton conduction.</text>
</comment>
<keyword evidence="6 7" id="KW-0066">ATP synthesis</keyword>
<keyword evidence="5 7" id="KW-0472">Membrane</keyword>
<keyword evidence="7" id="KW-1003">Cell membrane</keyword>
<accession>A0ABV2T6B7</accession>
<dbReference type="Proteomes" id="UP001549749">
    <property type="component" value="Unassembled WGS sequence"/>
</dbReference>
<evidence type="ECO:0000256" key="3">
    <source>
        <dbReference type="ARBA" id="ARBA00022781"/>
    </source>
</evidence>
<dbReference type="Gene3D" id="1.10.520.20">
    <property type="entry name" value="N-terminal domain of the delta subunit of the F1F0-ATP synthase"/>
    <property type="match status" value="1"/>
</dbReference>
<evidence type="ECO:0000256" key="1">
    <source>
        <dbReference type="ARBA" id="ARBA00004370"/>
    </source>
</evidence>
<evidence type="ECO:0000256" key="6">
    <source>
        <dbReference type="ARBA" id="ARBA00023310"/>
    </source>
</evidence>
<dbReference type="SUPFAM" id="SSF47928">
    <property type="entry name" value="N-terminal domain of the delta subunit of the F1F0-ATP synthase"/>
    <property type="match status" value="1"/>
</dbReference>
<proteinExistence type="inferred from homology"/>
<keyword evidence="4 7" id="KW-0406">Ion transport</keyword>
<dbReference type="EMBL" id="JBEXAC010000002">
    <property type="protein sequence ID" value="MET6998568.1"/>
    <property type="molecule type" value="Genomic_DNA"/>
</dbReference>
<dbReference type="NCBIfam" id="TIGR01145">
    <property type="entry name" value="ATP_synt_delta"/>
    <property type="match status" value="1"/>
</dbReference>
<dbReference type="PANTHER" id="PTHR11910">
    <property type="entry name" value="ATP SYNTHASE DELTA CHAIN"/>
    <property type="match status" value="1"/>
</dbReference>
<evidence type="ECO:0000256" key="7">
    <source>
        <dbReference type="HAMAP-Rule" id="MF_01416"/>
    </source>
</evidence>
<comment type="function">
    <text evidence="7">F(1)F(0) ATP synthase produces ATP from ADP in the presence of a proton or sodium gradient. F-type ATPases consist of two structural domains, F(1) containing the extramembraneous catalytic core and F(0) containing the membrane proton channel, linked together by a central stalk and a peripheral stalk. During catalysis, ATP synthesis in the catalytic domain of F(1) is coupled via a rotary mechanism of the central stalk subunits to proton translocation.</text>
</comment>
<dbReference type="PROSITE" id="PS00389">
    <property type="entry name" value="ATPASE_DELTA"/>
    <property type="match status" value="1"/>
</dbReference>
<name>A0ABV2T6B7_9BACT</name>
<dbReference type="PRINTS" id="PR00125">
    <property type="entry name" value="ATPASEDELTA"/>
</dbReference>
<dbReference type="RefSeq" id="WP_354661212.1">
    <property type="nucleotide sequence ID" value="NZ_JBEXAC010000002.1"/>
</dbReference>
<keyword evidence="2 7" id="KW-0813">Transport</keyword>
<keyword evidence="7" id="KW-0139">CF(1)</keyword>
<keyword evidence="3 7" id="KW-0375">Hydrogen ion transport</keyword>
<evidence type="ECO:0000313" key="9">
    <source>
        <dbReference type="Proteomes" id="UP001549749"/>
    </source>
</evidence>
<dbReference type="Pfam" id="PF00213">
    <property type="entry name" value="OSCP"/>
    <property type="match status" value="1"/>
</dbReference>
<organism evidence="8 9">
    <name type="scientific">Chitinophaga defluvii</name>
    <dbReference type="NCBI Taxonomy" id="3163343"/>
    <lineage>
        <taxon>Bacteria</taxon>
        <taxon>Pseudomonadati</taxon>
        <taxon>Bacteroidota</taxon>
        <taxon>Chitinophagia</taxon>
        <taxon>Chitinophagales</taxon>
        <taxon>Chitinophagaceae</taxon>
        <taxon>Chitinophaga</taxon>
    </lineage>
</organism>
<comment type="similarity">
    <text evidence="7">Belongs to the ATPase delta chain family.</text>
</comment>
<dbReference type="HAMAP" id="MF_01416">
    <property type="entry name" value="ATP_synth_delta_bact"/>
    <property type="match status" value="1"/>
</dbReference>
<keyword evidence="9" id="KW-1185">Reference proteome</keyword>
<evidence type="ECO:0000256" key="4">
    <source>
        <dbReference type="ARBA" id="ARBA00023065"/>
    </source>
</evidence>
<evidence type="ECO:0000256" key="5">
    <source>
        <dbReference type="ARBA" id="ARBA00023136"/>
    </source>
</evidence>